<dbReference type="Proteomes" id="UP000325713">
    <property type="component" value="Chromosome"/>
</dbReference>
<dbReference type="InterPro" id="IPR001041">
    <property type="entry name" value="2Fe-2S_ferredoxin-type"/>
</dbReference>
<dbReference type="GO" id="GO:0051537">
    <property type="term" value="F:2 iron, 2 sulfur cluster binding"/>
    <property type="evidence" value="ECO:0007669"/>
    <property type="project" value="UniProtKB-KW"/>
</dbReference>
<evidence type="ECO:0000256" key="3">
    <source>
        <dbReference type="ARBA" id="ARBA00034078"/>
    </source>
</evidence>
<dbReference type="InterPro" id="IPR001709">
    <property type="entry name" value="Flavoprot_Pyr_Nucl_cyt_Rdtase"/>
</dbReference>
<accession>A0A5J6PW67</accession>
<evidence type="ECO:0000259" key="4">
    <source>
        <dbReference type="PROSITE" id="PS51085"/>
    </source>
</evidence>
<dbReference type="EMBL" id="CP031700">
    <property type="protein sequence ID" value="QEY26526.1"/>
    <property type="molecule type" value="Genomic_DNA"/>
</dbReference>
<evidence type="ECO:0000256" key="2">
    <source>
        <dbReference type="ARBA" id="ARBA00022714"/>
    </source>
</evidence>
<protein>
    <submittedName>
        <fullName evidence="6">CDP-6-deoxy-delta-3,4-glucoseen reductase</fullName>
    </submittedName>
</protein>
<dbReference type="CDD" id="cd06189">
    <property type="entry name" value="flavin_oxioreductase"/>
    <property type="match status" value="1"/>
</dbReference>
<comment type="cofactor">
    <cofactor evidence="1">
        <name>FAD</name>
        <dbReference type="ChEBI" id="CHEBI:57692"/>
    </cofactor>
</comment>
<dbReference type="InterPro" id="IPR006058">
    <property type="entry name" value="2Fe2S_fd_BS"/>
</dbReference>
<sequence length="338" mass="36782">MSYTVTLTPDQTTFTVSEDEPILHAAKRQGLNLPHSCQSGICGQCKAKLVSGEVSGGKYAELALSSEEAEQGKILMCCAIPQSDITLTVPGYNGASAPPVKTFPARVSSVEYIHDAAILTLALPKAPPFVFWAGQYIDILLKNGESRSYSIANSPDSAATIELHIRKRENGLFSNMLFGENAVVKEKAIMRIRGPLGTFTLKEESGKPIILMATGTGFAPIHSILQHLIYNNSKRSVHLYWGGRQEADLYRLREAANIVSLLPQSSFTPILSQPDAGWQGARGYTQDYVVADHPDLSAYEVYACGSLAMIQSSQQQFIQHHNLPEDAFFSDAFSPAVS</sequence>
<evidence type="ECO:0000256" key="1">
    <source>
        <dbReference type="ARBA" id="ARBA00001974"/>
    </source>
</evidence>
<dbReference type="PROSITE" id="PS51085">
    <property type="entry name" value="2FE2S_FER_2"/>
    <property type="match status" value="1"/>
</dbReference>
<dbReference type="KEGG" id="nzl:D0T92_08275"/>
<keyword evidence="2" id="KW-0479">Metal-binding</keyword>
<dbReference type="Pfam" id="PF00175">
    <property type="entry name" value="NAD_binding_1"/>
    <property type="match status" value="1"/>
</dbReference>
<dbReference type="InterPro" id="IPR036010">
    <property type="entry name" value="2Fe-2S_ferredoxin-like_sf"/>
</dbReference>
<dbReference type="InterPro" id="IPR017938">
    <property type="entry name" value="Riboflavin_synthase-like_b-brl"/>
</dbReference>
<dbReference type="InterPro" id="IPR008333">
    <property type="entry name" value="Cbr1-like_FAD-bd_dom"/>
</dbReference>
<keyword evidence="2" id="KW-0411">Iron-sulfur</keyword>
<dbReference type="SUPFAM" id="SSF63380">
    <property type="entry name" value="Riboflavin synthase domain-like"/>
    <property type="match status" value="1"/>
</dbReference>
<reference evidence="6 7" key="1">
    <citation type="submission" date="2018-08" db="EMBL/GenBank/DDBJ databases">
        <title>Neisseria zalophi ATCC BAA-2455 complete genome.</title>
        <authorList>
            <person name="Veseli I.A."/>
            <person name="Buttler R."/>
            <person name="Mascarenhas dos Santos A.C."/>
            <person name="Pombert J.-F."/>
        </authorList>
    </citation>
    <scope>NUCLEOTIDE SEQUENCE [LARGE SCALE GENOMIC DNA]</scope>
    <source>
        <strain evidence="6 7">ATCC BAA-2455</strain>
    </source>
</reference>
<dbReference type="InterPro" id="IPR039261">
    <property type="entry name" value="FNR_nucleotide-bd"/>
</dbReference>
<dbReference type="Pfam" id="PF00111">
    <property type="entry name" value="Fer2"/>
    <property type="match status" value="1"/>
</dbReference>
<dbReference type="OrthoDB" id="9806195at2"/>
<evidence type="ECO:0000259" key="5">
    <source>
        <dbReference type="PROSITE" id="PS51384"/>
    </source>
</evidence>
<dbReference type="AlphaFoldDB" id="A0A5J6PW67"/>
<gene>
    <name evidence="6" type="ORF">D0T92_08275</name>
</gene>
<dbReference type="InterPro" id="IPR017927">
    <property type="entry name" value="FAD-bd_FR_type"/>
</dbReference>
<evidence type="ECO:0000313" key="7">
    <source>
        <dbReference type="Proteomes" id="UP000325713"/>
    </source>
</evidence>
<feature type="domain" description="FAD-binding FR-type" evidence="5">
    <location>
        <begin position="100"/>
        <end position="202"/>
    </location>
</feature>
<dbReference type="GO" id="GO:0016491">
    <property type="term" value="F:oxidoreductase activity"/>
    <property type="evidence" value="ECO:0007669"/>
    <property type="project" value="InterPro"/>
</dbReference>
<dbReference type="Gene3D" id="2.40.30.10">
    <property type="entry name" value="Translation factors"/>
    <property type="match status" value="1"/>
</dbReference>
<dbReference type="PRINTS" id="PR00371">
    <property type="entry name" value="FPNCR"/>
</dbReference>
<keyword evidence="2" id="KW-0001">2Fe-2S</keyword>
<evidence type="ECO:0000313" key="6">
    <source>
        <dbReference type="EMBL" id="QEY26526.1"/>
    </source>
</evidence>
<dbReference type="PRINTS" id="PR00410">
    <property type="entry name" value="PHEHYDRXLASE"/>
</dbReference>
<dbReference type="CDD" id="cd00207">
    <property type="entry name" value="fer2"/>
    <property type="match status" value="1"/>
</dbReference>
<keyword evidence="2" id="KW-0408">Iron</keyword>
<dbReference type="Gene3D" id="3.10.20.30">
    <property type="match status" value="1"/>
</dbReference>
<dbReference type="InterPro" id="IPR012675">
    <property type="entry name" value="Beta-grasp_dom_sf"/>
</dbReference>
<name>A0A5J6PW67_9NEIS</name>
<dbReference type="InterPro" id="IPR050415">
    <property type="entry name" value="MRET"/>
</dbReference>
<dbReference type="PROSITE" id="PS51384">
    <property type="entry name" value="FAD_FR"/>
    <property type="match status" value="1"/>
</dbReference>
<dbReference type="SUPFAM" id="SSF52343">
    <property type="entry name" value="Ferredoxin reductase-like, C-terminal NADP-linked domain"/>
    <property type="match status" value="1"/>
</dbReference>
<organism evidence="6 7">
    <name type="scientific">Neisseria zalophi</name>
    <dbReference type="NCBI Taxonomy" id="640030"/>
    <lineage>
        <taxon>Bacteria</taxon>
        <taxon>Pseudomonadati</taxon>
        <taxon>Pseudomonadota</taxon>
        <taxon>Betaproteobacteria</taxon>
        <taxon>Neisseriales</taxon>
        <taxon>Neisseriaceae</taxon>
        <taxon>Neisseria</taxon>
    </lineage>
</organism>
<dbReference type="PROSITE" id="PS00197">
    <property type="entry name" value="2FE2S_FER_1"/>
    <property type="match status" value="1"/>
</dbReference>
<dbReference type="PANTHER" id="PTHR47354">
    <property type="entry name" value="NADH OXIDOREDUCTASE HCR"/>
    <property type="match status" value="1"/>
</dbReference>
<comment type="cofactor">
    <cofactor evidence="3">
        <name>[2Fe-2S] cluster</name>
        <dbReference type="ChEBI" id="CHEBI:190135"/>
    </cofactor>
</comment>
<dbReference type="PANTHER" id="PTHR47354:SF5">
    <property type="entry name" value="PROTEIN RFBI"/>
    <property type="match status" value="1"/>
</dbReference>
<dbReference type="InterPro" id="IPR001433">
    <property type="entry name" value="OxRdtase_FAD/NAD-bd"/>
</dbReference>
<dbReference type="Pfam" id="PF00970">
    <property type="entry name" value="FAD_binding_6"/>
    <property type="match status" value="1"/>
</dbReference>
<dbReference type="SUPFAM" id="SSF54292">
    <property type="entry name" value="2Fe-2S ferredoxin-like"/>
    <property type="match status" value="1"/>
</dbReference>
<keyword evidence="7" id="KW-1185">Reference proteome</keyword>
<dbReference type="RefSeq" id="WP_151051879.1">
    <property type="nucleotide sequence ID" value="NZ_CP031700.1"/>
</dbReference>
<dbReference type="Gene3D" id="3.40.50.80">
    <property type="entry name" value="Nucleotide-binding domain of ferredoxin-NADP reductase (FNR) module"/>
    <property type="match status" value="1"/>
</dbReference>
<proteinExistence type="predicted"/>
<feature type="domain" description="2Fe-2S ferredoxin-type" evidence="4">
    <location>
        <begin position="3"/>
        <end position="93"/>
    </location>
</feature>